<comment type="caution">
    <text evidence="3">The sequence shown here is derived from an EMBL/GenBank/DDBJ whole genome shotgun (WGS) entry which is preliminary data.</text>
</comment>
<gene>
    <name evidence="3" type="ORF">Zm00014a_010832</name>
</gene>
<feature type="region of interest" description="Disordered" evidence="1">
    <location>
        <begin position="90"/>
        <end position="112"/>
    </location>
</feature>
<proteinExistence type="predicted"/>
<sequence>MEALFTLINTGTRTAEAETIAHALLYADLFPCRVLVVLTLHLAKLSARVMVLPAMALIHALLPPGRVAVMLALDVAHVVAGIGVPAKCRRQRQQHAGEQEEPPNPYCNSTLPGEPHCYARTSLSKVREDVMDGR</sequence>
<evidence type="ECO:0000256" key="1">
    <source>
        <dbReference type="SAM" id="MobiDB-lite"/>
    </source>
</evidence>
<name>A0A3L6G3U3_MAIZE</name>
<dbReference type="EMBL" id="NCVQ01000003">
    <property type="protein sequence ID" value="PWZ41742.1"/>
    <property type="molecule type" value="Genomic_DNA"/>
</dbReference>
<keyword evidence="2" id="KW-1133">Transmembrane helix</keyword>
<feature type="transmembrane region" description="Helical" evidence="2">
    <location>
        <begin position="68"/>
        <end position="86"/>
    </location>
</feature>
<protein>
    <submittedName>
        <fullName evidence="3">Uncharacterized protein</fullName>
    </submittedName>
</protein>
<keyword evidence="2" id="KW-0812">Transmembrane</keyword>
<evidence type="ECO:0000313" key="3">
    <source>
        <dbReference type="EMBL" id="PWZ41742.1"/>
    </source>
</evidence>
<dbReference type="Proteomes" id="UP000251960">
    <property type="component" value="Chromosome 2"/>
</dbReference>
<organism evidence="3">
    <name type="scientific">Zea mays</name>
    <name type="common">Maize</name>
    <dbReference type="NCBI Taxonomy" id="4577"/>
    <lineage>
        <taxon>Eukaryota</taxon>
        <taxon>Viridiplantae</taxon>
        <taxon>Streptophyta</taxon>
        <taxon>Embryophyta</taxon>
        <taxon>Tracheophyta</taxon>
        <taxon>Spermatophyta</taxon>
        <taxon>Magnoliopsida</taxon>
        <taxon>Liliopsida</taxon>
        <taxon>Poales</taxon>
        <taxon>Poaceae</taxon>
        <taxon>PACMAD clade</taxon>
        <taxon>Panicoideae</taxon>
        <taxon>Andropogonodae</taxon>
        <taxon>Andropogoneae</taxon>
        <taxon>Tripsacinae</taxon>
        <taxon>Zea</taxon>
    </lineage>
</organism>
<reference evidence="3" key="1">
    <citation type="journal article" date="2018" name="Nat. Genet.">
        <title>Extensive intraspecific gene order and gene structural variations between Mo17 and other maize genomes.</title>
        <authorList>
            <person name="Sun S."/>
            <person name="Zhou Y."/>
            <person name="Chen J."/>
            <person name="Shi J."/>
            <person name="Zhao H."/>
            <person name="Zhao H."/>
            <person name="Song W."/>
            <person name="Zhang M."/>
            <person name="Cui Y."/>
            <person name="Dong X."/>
            <person name="Liu H."/>
            <person name="Ma X."/>
            <person name="Jiao Y."/>
            <person name="Wang B."/>
            <person name="Wei X."/>
            <person name="Stein J.C."/>
            <person name="Glaubitz J.C."/>
            <person name="Lu F."/>
            <person name="Yu G."/>
            <person name="Liang C."/>
            <person name="Fengler K."/>
            <person name="Li B."/>
            <person name="Rafalski A."/>
            <person name="Schnable P.S."/>
            <person name="Ware D.H."/>
            <person name="Buckler E.S."/>
            <person name="Lai J."/>
        </authorList>
    </citation>
    <scope>NUCLEOTIDE SEQUENCE [LARGE SCALE GENOMIC DNA]</scope>
    <source>
        <tissue evidence="3">Seedling</tissue>
    </source>
</reference>
<accession>A0A3L6G3U3</accession>
<dbReference type="AlphaFoldDB" id="A0A3L6G3U3"/>
<feature type="transmembrane region" description="Helical" evidence="2">
    <location>
        <begin position="20"/>
        <end position="38"/>
    </location>
</feature>
<evidence type="ECO:0000256" key="2">
    <source>
        <dbReference type="SAM" id="Phobius"/>
    </source>
</evidence>
<keyword evidence="2" id="KW-0472">Membrane</keyword>